<proteinExistence type="inferred from homology"/>
<dbReference type="InterPro" id="IPR008807">
    <property type="entry name" value="ROS_MUCR"/>
</dbReference>
<dbReference type="InterPro" id="IPR041920">
    <property type="entry name" value="ROS/MUCR_sf"/>
</dbReference>
<keyword evidence="3" id="KW-1185">Reference proteome</keyword>
<accession>A0ABT0GST7</accession>
<dbReference type="Pfam" id="PF05443">
    <property type="entry name" value="ROS_MUCR"/>
    <property type="match status" value="1"/>
</dbReference>
<evidence type="ECO:0000313" key="3">
    <source>
        <dbReference type="Proteomes" id="UP001431221"/>
    </source>
</evidence>
<evidence type="ECO:0000256" key="1">
    <source>
        <dbReference type="ARBA" id="ARBA00007031"/>
    </source>
</evidence>
<gene>
    <name evidence="2" type="ORF">M0H32_10030</name>
</gene>
<dbReference type="RefSeq" id="WP_248153476.1">
    <property type="nucleotide sequence ID" value="NZ_JALNMJ010000005.1"/>
</dbReference>
<comment type="similarity">
    <text evidence="1">Belongs to the ros/MucR family.</text>
</comment>
<organism evidence="2 3">
    <name type="scientific">Roseibium sediminicola</name>
    <dbReference type="NCBI Taxonomy" id="2933272"/>
    <lineage>
        <taxon>Bacteria</taxon>
        <taxon>Pseudomonadati</taxon>
        <taxon>Pseudomonadota</taxon>
        <taxon>Alphaproteobacteria</taxon>
        <taxon>Hyphomicrobiales</taxon>
        <taxon>Stappiaceae</taxon>
        <taxon>Roseibium</taxon>
    </lineage>
</organism>
<evidence type="ECO:0000313" key="2">
    <source>
        <dbReference type="EMBL" id="MCK7612498.1"/>
    </source>
</evidence>
<reference evidence="2" key="1">
    <citation type="submission" date="2022-04" db="EMBL/GenBank/DDBJ databases">
        <title>Roseibium sp. CAU 1639 isolated from mud.</title>
        <authorList>
            <person name="Kim W."/>
        </authorList>
    </citation>
    <scope>NUCLEOTIDE SEQUENCE</scope>
    <source>
        <strain evidence="2">CAU 1639</strain>
    </source>
</reference>
<name>A0ABT0GST7_9HYPH</name>
<dbReference type="Proteomes" id="UP001431221">
    <property type="component" value="Unassembled WGS sequence"/>
</dbReference>
<sequence>MLEPEEGKDVQAASLVELTADIVSTYVTNNAIASGELTGLIRDVHGALEKAATTQRPAEAPVPAVPIKNSVTPEFIYCLEDGKPFRFLTRHLKTKYNLTPQEYRRKWNLSANYPMVAPKYSEKRAEMAKESKLGHRRG</sequence>
<dbReference type="Gene3D" id="1.10.10.1550">
    <property type="entry name" value="ROS/MUCR transcriptional regulator protein"/>
    <property type="match status" value="1"/>
</dbReference>
<protein>
    <submittedName>
        <fullName evidence="2">MucR family transcriptional regulator</fullName>
    </submittedName>
</protein>
<comment type="caution">
    <text evidence="2">The sequence shown here is derived from an EMBL/GenBank/DDBJ whole genome shotgun (WGS) entry which is preliminary data.</text>
</comment>
<dbReference type="EMBL" id="JALNMJ010000005">
    <property type="protein sequence ID" value="MCK7612498.1"/>
    <property type="molecule type" value="Genomic_DNA"/>
</dbReference>